<gene>
    <name evidence="2" type="ORF">CYMTET_24705</name>
</gene>
<accession>A0AAE0FWS9</accession>
<proteinExistence type="predicted"/>
<protein>
    <submittedName>
        <fullName evidence="2">Uncharacterized protein</fullName>
    </submittedName>
</protein>
<dbReference type="Proteomes" id="UP001190700">
    <property type="component" value="Unassembled WGS sequence"/>
</dbReference>
<organism evidence="2 3">
    <name type="scientific">Cymbomonas tetramitiformis</name>
    <dbReference type="NCBI Taxonomy" id="36881"/>
    <lineage>
        <taxon>Eukaryota</taxon>
        <taxon>Viridiplantae</taxon>
        <taxon>Chlorophyta</taxon>
        <taxon>Pyramimonadophyceae</taxon>
        <taxon>Pyramimonadales</taxon>
        <taxon>Pyramimonadaceae</taxon>
        <taxon>Cymbomonas</taxon>
    </lineage>
</organism>
<comment type="caution">
    <text evidence="2">The sequence shown here is derived from an EMBL/GenBank/DDBJ whole genome shotgun (WGS) entry which is preliminary data.</text>
</comment>
<sequence>MGQTFHYKGKQGKTIGEATRQFMAALVLAGDPDYLEHHEGPPEMFSDHGEEESQFEEADVVVPATQLDAARTRQARQMWRAAMQTQQPAWRAAVRTRTKHSCKQVANCMAV</sequence>
<feature type="region of interest" description="Disordered" evidence="1">
    <location>
        <begin position="33"/>
        <end position="54"/>
    </location>
</feature>
<reference evidence="2 3" key="1">
    <citation type="journal article" date="2015" name="Genome Biol. Evol.">
        <title>Comparative Genomics of a Bacterivorous Green Alga Reveals Evolutionary Causalities and Consequences of Phago-Mixotrophic Mode of Nutrition.</title>
        <authorList>
            <person name="Burns J.A."/>
            <person name="Paasch A."/>
            <person name="Narechania A."/>
            <person name="Kim E."/>
        </authorList>
    </citation>
    <scope>NUCLEOTIDE SEQUENCE [LARGE SCALE GENOMIC DNA]</scope>
    <source>
        <strain evidence="2 3">PLY_AMNH</strain>
    </source>
</reference>
<keyword evidence="3" id="KW-1185">Reference proteome</keyword>
<evidence type="ECO:0000256" key="1">
    <source>
        <dbReference type="SAM" id="MobiDB-lite"/>
    </source>
</evidence>
<evidence type="ECO:0000313" key="2">
    <source>
        <dbReference type="EMBL" id="KAK3266691.1"/>
    </source>
</evidence>
<name>A0AAE0FWS9_9CHLO</name>
<dbReference type="AlphaFoldDB" id="A0AAE0FWS9"/>
<evidence type="ECO:0000313" key="3">
    <source>
        <dbReference type="Proteomes" id="UP001190700"/>
    </source>
</evidence>
<feature type="compositionally biased region" description="Basic and acidic residues" evidence="1">
    <location>
        <begin position="34"/>
        <end position="48"/>
    </location>
</feature>
<dbReference type="EMBL" id="LGRX02012887">
    <property type="protein sequence ID" value="KAK3266691.1"/>
    <property type="molecule type" value="Genomic_DNA"/>
</dbReference>